<evidence type="ECO:0000313" key="15">
    <source>
        <dbReference type="EMBL" id="KAK4473242.1"/>
    </source>
</evidence>
<sequence length="897" mass="101331">MGVPGLWRLLEPAREPVELQQLSGKIVAIDMNIWLHQAVKSRGSTGGPRNYLAIFFRRLCKLLFYGIKPVFVFDGDTPALKRSTMNLRRQSRSLIESKAEKAQKHLLRRLLRRVAESSIKSSSTKPSNKTESLDIPAKHELLRRLRQQLDSHQAKEDAEMFSAPSSSLKSSCNNNNILLSEKAGVEYDELARDFLDTFCSSGQKFSDVDLNSDAFCSLPLPAQLRVVQLMREILDSSSCRNELIQVNDEAKFDPEKFSDVQMKRLLLRRRLAERQQELSDNLTKQEAIQQVLQLNNSIIKNILQNQSFFSTLPFSNSKQPTMESVETVATAMRIQSQDIGHAILIKQSPVKHISGITKLPSSTTLDLDKLITHNAQDLNVSEKHDEAETLKDGQKDEVTNSDSVGGNLCLVEETDMLVNKSTVCNFECASIEPPIVEEYSNETDNKIQYNDHCENPNKSAIKESLVDLSSEILPQSLSVSDINKSLDYIEPFTVEHSDDFIEASQNEIITRSSISSDVYEAEYTQVHEDDRYSEIKSSTGEDDDDFIDVDTHEHAEISNVSSDTNTLQDHSTDSSQNGNEFNSVYIEEEFVSNEVVCYANRNGDILSSELHDDDYTEDDDVLRENADRLTRQAQSTTTRCISEAQDLLNLFGFPFIVSPEEAEAQCVALQRHNLVDIVASDDSDVWPFGVKIVCRHLFGTGSDPKMKNNPSIYKLDEVKRKLGLTMANILRLTLLCGSDYTHGIDQVGPVTAIEILSEFAESDDSLNSEINSWLHGVDKPSEKLLQSTLKPLVEFAHWWQTTHTQNSSQSMNMPRIVESNPVRRRWINLKPYPGFPDNRIARAYLYPNVNINLPPFKWGSPSVTLLVKYPFLQSKCSVQRRDLATVKLPATNKDYIF</sequence>
<dbReference type="EMBL" id="JALJAT010000002">
    <property type="protein sequence ID" value="KAK4473242.1"/>
    <property type="molecule type" value="Genomic_DNA"/>
</dbReference>
<dbReference type="GO" id="GO:0005634">
    <property type="term" value="C:nucleus"/>
    <property type="evidence" value="ECO:0007669"/>
    <property type="project" value="UniProtKB-SubCell"/>
</dbReference>
<evidence type="ECO:0000313" key="16">
    <source>
        <dbReference type="Proteomes" id="UP001292079"/>
    </source>
</evidence>
<comment type="cofactor">
    <cofactor evidence="1">
        <name>Mg(2+)</name>
        <dbReference type="ChEBI" id="CHEBI:18420"/>
    </cofactor>
</comment>
<dbReference type="InterPro" id="IPR019974">
    <property type="entry name" value="XPG_CS"/>
</dbReference>
<dbReference type="GO" id="GO:0016788">
    <property type="term" value="F:hydrolase activity, acting on ester bonds"/>
    <property type="evidence" value="ECO:0007669"/>
    <property type="project" value="InterPro"/>
</dbReference>
<evidence type="ECO:0000256" key="4">
    <source>
        <dbReference type="ARBA" id="ARBA00022722"/>
    </source>
</evidence>
<dbReference type="InterPro" id="IPR006084">
    <property type="entry name" value="XPG/Rad2"/>
</dbReference>
<evidence type="ECO:0000256" key="2">
    <source>
        <dbReference type="ARBA" id="ARBA00004123"/>
    </source>
</evidence>
<dbReference type="GO" id="GO:0006289">
    <property type="term" value="P:nucleotide-excision repair"/>
    <property type="evidence" value="ECO:0007669"/>
    <property type="project" value="InterPro"/>
</dbReference>
<protein>
    <submittedName>
        <fullName evidence="15">Uncharacterized protein</fullName>
    </submittedName>
</protein>
<dbReference type="PRINTS" id="PR00853">
    <property type="entry name" value="XPGRADSUPER"/>
</dbReference>
<dbReference type="InterPro" id="IPR001044">
    <property type="entry name" value="XPG/Rad2_eukaryotes"/>
</dbReference>
<keyword evidence="8" id="KW-0378">Hydrolase</keyword>
<dbReference type="PRINTS" id="PR00066">
    <property type="entry name" value="XRODRMPGMNTG"/>
</dbReference>
<keyword evidence="16" id="KW-1185">Reference proteome</keyword>
<dbReference type="SUPFAM" id="SSF88723">
    <property type="entry name" value="PIN domain-like"/>
    <property type="match status" value="1"/>
</dbReference>
<dbReference type="GO" id="GO:0004520">
    <property type="term" value="F:DNA endonuclease activity"/>
    <property type="evidence" value="ECO:0007669"/>
    <property type="project" value="TreeGrafter"/>
</dbReference>
<evidence type="ECO:0000256" key="1">
    <source>
        <dbReference type="ARBA" id="ARBA00001946"/>
    </source>
</evidence>
<feature type="region of interest" description="Disordered" evidence="12">
    <location>
        <begin position="382"/>
        <end position="403"/>
    </location>
</feature>
<evidence type="ECO:0000256" key="9">
    <source>
        <dbReference type="ARBA" id="ARBA00022842"/>
    </source>
</evidence>
<keyword evidence="5" id="KW-0479">Metal-binding</keyword>
<feature type="compositionally biased region" description="Basic and acidic residues" evidence="12">
    <location>
        <begin position="382"/>
        <end position="398"/>
    </location>
</feature>
<dbReference type="PANTHER" id="PTHR16171:SF7">
    <property type="entry name" value="DNA REPAIR PROTEIN RAD2"/>
    <property type="match status" value="1"/>
</dbReference>
<keyword evidence="9" id="KW-0460">Magnesium</keyword>
<comment type="caution">
    <text evidence="15">The sequence shown here is derived from an EMBL/GenBank/DDBJ whole genome shotgun (WGS) entry which is preliminary data.</text>
</comment>
<feature type="region of interest" description="Disordered" evidence="12">
    <location>
        <begin position="557"/>
        <end position="579"/>
    </location>
</feature>
<keyword evidence="6" id="KW-0255">Endonuclease</keyword>
<gene>
    <name evidence="15" type="ORF">MN116_004414</name>
</gene>
<dbReference type="GO" id="GO:0003697">
    <property type="term" value="F:single-stranded DNA binding"/>
    <property type="evidence" value="ECO:0007669"/>
    <property type="project" value="InterPro"/>
</dbReference>
<keyword evidence="4" id="KW-0540">Nuclease</keyword>
<dbReference type="InterPro" id="IPR029060">
    <property type="entry name" value="PIN-like_dom_sf"/>
</dbReference>
<reference evidence="15" key="1">
    <citation type="submission" date="2022-04" db="EMBL/GenBank/DDBJ databases">
        <authorList>
            <person name="Xu L."/>
            <person name="Lv Z."/>
        </authorList>
    </citation>
    <scope>NUCLEOTIDE SEQUENCE</scope>
    <source>
        <strain evidence="15">LV_2022a</strain>
    </source>
</reference>
<dbReference type="PROSITE" id="PS00841">
    <property type="entry name" value="XPG_1"/>
    <property type="match status" value="1"/>
</dbReference>
<keyword evidence="11" id="KW-0539">Nucleus</keyword>
<dbReference type="InterPro" id="IPR006085">
    <property type="entry name" value="XPG_DNA_repair_N"/>
</dbReference>
<evidence type="ECO:0000256" key="10">
    <source>
        <dbReference type="ARBA" id="ARBA00023204"/>
    </source>
</evidence>
<dbReference type="AlphaFoldDB" id="A0AAE1ZHA2"/>
<dbReference type="CDD" id="cd09868">
    <property type="entry name" value="PIN_XPG_RAD2"/>
    <property type="match status" value="1"/>
</dbReference>
<dbReference type="Proteomes" id="UP001292079">
    <property type="component" value="Unassembled WGS sequence"/>
</dbReference>
<organism evidence="15 16">
    <name type="scientific">Schistosoma mekongi</name>
    <name type="common">Parasitic worm</name>
    <dbReference type="NCBI Taxonomy" id="38744"/>
    <lineage>
        <taxon>Eukaryota</taxon>
        <taxon>Metazoa</taxon>
        <taxon>Spiralia</taxon>
        <taxon>Lophotrochozoa</taxon>
        <taxon>Platyhelminthes</taxon>
        <taxon>Trematoda</taxon>
        <taxon>Digenea</taxon>
        <taxon>Strigeidida</taxon>
        <taxon>Schistosomatoidea</taxon>
        <taxon>Schistosomatidae</taxon>
        <taxon>Schistosoma</taxon>
    </lineage>
</organism>
<keyword evidence="10" id="KW-0234">DNA repair</keyword>
<keyword evidence="7" id="KW-0227">DNA damage</keyword>
<feature type="compositionally biased region" description="Polar residues" evidence="12">
    <location>
        <begin position="558"/>
        <end position="579"/>
    </location>
</feature>
<feature type="domain" description="XPG-I" evidence="13">
    <location>
        <begin position="649"/>
        <end position="724"/>
    </location>
</feature>
<dbReference type="Gene3D" id="1.10.150.20">
    <property type="entry name" value="5' to 3' exonuclease, C-terminal subdomain"/>
    <property type="match status" value="1"/>
</dbReference>
<evidence type="ECO:0000259" key="13">
    <source>
        <dbReference type="SMART" id="SM00484"/>
    </source>
</evidence>
<evidence type="ECO:0000256" key="5">
    <source>
        <dbReference type="ARBA" id="ARBA00022723"/>
    </source>
</evidence>
<dbReference type="SMART" id="SM00279">
    <property type="entry name" value="HhH2"/>
    <property type="match status" value="1"/>
</dbReference>
<dbReference type="Pfam" id="PF00867">
    <property type="entry name" value="XPG_I"/>
    <property type="match status" value="1"/>
</dbReference>
<dbReference type="SMART" id="SM00485">
    <property type="entry name" value="XPGN"/>
    <property type="match status" value="1"/>
</dbReference>
<dbReference type="InterPro" id="IPR008918">
    <property type="entry name" value="HhH2"/>
</dbReference>
<dbReference type="Pfam" id="PF00752">
    <property type="entry name" value="XPG_N"/>
    <property type="match status" value="1"/>
</dbReference>
<dbReference type="InterPro" id="IPR006086">
    <property type="entry name" value="XPG-I_dom"/>
</dbReference>
<dbReference type="Gene3D" id="3.40.50.1010">
    <property type="entry name" value="5'-nuclease"/>
    <property type="match status" value="2"/>
</dbReference>
<evidence type="ECO:0000256" key="12">
    <source>
        <dbReference type="SAM" id="MobiDB-lite"/>
    </source>
</evidence>
<dbReference type="InterPro" id="IPR036279">
    <property type="entry name" value="5-3_exonuclease_C_sf"/>
</dbReference>
<accession>A0AAE1ZHA2</accession>
<evidence type="ECO:0000256" key="11">
    <source>
        <dbReference type="ARBA" id="ARBA00023242"/>
    </source>
</evidence>
<evidence type="ECO:0000256" key="8">
    <source>
        <dbReference type="ARBA" id="ARBA00022801"/>
    </source>
</evidence>
<feature type="domain" description="XPG N-terminal" evidence="14">
    <location>
        <begin position="1"/>
        <end position="95"/>
    </location>
</feature>
<dbReference type="GO" id="GO:0046872">
    <property type="term" value="F:metal ion binding"/>
    <property type="evidence" value="ECO:0007669"/>
    <property type="project" value="UniProtKB-KW"/>
</dbReference>
<reference evidence="15" key="2">
    <citation type="journal article" date="2023" name="Infect Dis Poverty">
        <title>Chromosome-scale genome of the human blood fluke Schistosoma mekongi and its implications for public health.</title>
        <authorList>
            <person name="Zhou M."/>
            <person name="Xu L."/>
            <person name="Xu D."/>
            <person name="Chen W."/>
            <person name="Khan J."/>
            <person name="Hu Y."/>
            <person name="Huang H."/>
            <person name="Wei H."/>
            <person name="Zhang Y."/>
            <person name="Chusongsang P."/>
            <person name="Tanasarnprasert K."/>
            <person name="Hu X."/>
            <person name="Limpanont Y."/>
            <person name="Lv Z."/>
        </authorList>
    </citation>
    <scope>NUCLEOTIDE SEQUENCE</scope>
    <source>
        <strain evidence="15">LV_2022a</strain>
    </source>
</reference>
<evidence type="ECO:0000256" key="6">
    <source>
        <dbReference type="ARBA" id="ARBA00022759"/>
    </source>
</evidence>
<dbReference type="SMART" id="SM00484">
    <property type="entry name" value="XPGI"/>
    <property type="match status" value="1"/>
</dbReference>
<evidence type="ECO:0000259" key="14">
    <source>
        <dbReference type="SMART" id="SM00485"/>
    </source>
</evidence>
<comment type="subcellular location">
    <subcellularLocation>
        <location evidence="2">Nucleus</location>
    </subcellularLocation>
</comment>
<evidence type="ECO:0000256" key="3">
    <source>
        <dbReference type="ARBA" id="ARBA00005283"/>
    </source>
</evidence>
<dbReference type="SUPFAM" id="SSF47807">
    <property type="entry name" value="5' to 3' exonuclease, C-terminal subdomain"/>
    <property type="match status" value="1"/>
</dbReference>
<comment type="similarity">
    <text evidence="3">Belongs to the XPG/RAD2 endonuclease family. XPG subfamily.</text>
</comment>
<proteinExistence type="inferred from homology"/>
<name>A0AAE1ZHA2_SCHME</name>
<evidence type="ECO:0000256" key="7">
    <source>
        <dbReference type="ARBA" id="ARBA00022763"/>
    </source>
</evidence>
<dbReference type="PANTHER" id="PTHR16171">
    <property type="entry name" value="DNA REPAIR PROTEIN COMPLEMENTING XP-G CELLS-RELATED"/>
    <property type="match status" value="1"/>
</dbReference>